<dbReference type="EMBL" id="CAEZTS010000237">
    <property type="protein sequence ID" value="CAB4596082.1"/>
    <property type="molecule type" value="Genomic_DNA"/>
</dbReference>
<evidence type="ECO:0000313" key="4">
    <source>
        <dbReference type="EMBL" id="CAB4596082.1"/>
    </source>
</evidence>
<sequence>MFRMGSIAGRTVLEVDGTFHDAATVAGDESLADPMVAVARFAELSALSDKARGAGAPVTGPLGVCVPRPSKVFGIGLNYTSHASESKMELPPAPLTFTKFPSCLVGPTDDVVLSGDTVDWEVELVVVIGRGGRHIARETAWSHVAGITLGQDISDRVVQTTGKPPQFSLGKSFDTYGPIGPVLVSVDSFADPDDIGLWCDVSGERMQQARSRDLIFDVPHLVSYLSGICTLEAGDIIFTGTPEGVGMARGRLLRDGDVIDSGAEVIGELRNRCVKN</sequence>
<dbReference type="PANTHER" id="PTHR42796">
    <property type="entry name" value="FUMARYLACETOACETATE HYDROLASE DOMAIN-CONTAINING PROTEIN 2A-RELATED"/>
    <property type="match status" value="1"/>
</dbReference>
<evidence type="ECO:0000259" key="3">
    <source>
        <dbReference type="Pfam" id="PF01557"/>
    </source>
</evidence>
<dbReference type="AlphaFoldDB" id="A0A6J6G426"/>
<name>A0A6J6G426_9ZZZZ</name>
<feature type="domain" description="Fumarylacetoacetase-like C-terminal" evidence="3">
    <location>
        <begin position="71"/>
        <end position="272"/>
    </location>
</feature>
<dbReference type="InterPro" id="IPR051121">
    <property type="entry name" value="FAH"/>
</dbReference>
<accession>A0A6J6G426</accession>
<dbReference type="PANTHER" id="PTHR42796:SF4">
    <property type="entry name" value="FUMARYLACETOACETATE HYDROLASE DOMAIN-CONTAINING PROTEIN 2A"/>
    <property type="match status" value="1"/>
</dbReference>
<gene>
    <name evidence="4" type="ORF">UFOPK1722_01904</name>
</gene>
<evidence type="ECO:0000256" key="2">
    <source>
        <dbReference type="ARBA" id="ARBA00022723"/>
    </source>
</evidence>
<protein>
    <submittedName>
        <fullName evidence="4">Unannotated protein</fullName>
    </submittedName>
</protein>
<dbReference type="Pfam" id="PF01557">
    <property type="entry name" value="FAA_hydrolase"/>
    <property type="match status" value="1"/>
</dbReference>
<comment type="similarity">
    <text evidence="1">Belongs to the FAH family.</text>
</comment>
<dbReference type="InterPro" id="IPR011234">
    <property type="entry name" value="Fumarylacetoacetase-like_C"/>
</dbReference>
<proteinExistence type="inferred from homology"/>
<organism evidence="4">
    <name type="scientific">freshwater metagenome</name>
    <dbReference type="NCBI Taxonomy" id="449393"/>
    <lineage>
        <taxon>unclassified sequences</taxon>
        <taxon>metagenomes</taxon>
        <taxon>ecological metagenomes</taxon>
    </lineage>
</organism>
<reference evidence="4" key="1">
    <citation type="submission" date="2020-05" db="EMBL/GenBank/DDBJ databases">
        <authorList>
            <person name="Chiriac C."/>
            <person name="Salcher M."/>
            <person name="Ghai R."/>
            <person name="Kavagutti S V."/>
        </authorList>
    </citation>
    <scope>NUCLEOTIDE SEQUENCE</scope>
</reference>
<dbReference type="SUPFAM" id="SSF56529">
    <property type="entry name" value="FAH"/>
    <property type="match status" value="1"/>
</dbReference>
<keyword evidence="2" id="KW-0479">Metal-binding</keyword>
<dbReference type="GO" id="GO:0046872">
    <property type="term" value="F:metal ion binding"/>
    <property type="evidence" value="ECO:0007669"/>
    <property type="project" value="UniProtKB-KW"/>
</dbReference>
<dbReference type="InterPro" id="IPR036663">
    <property type="entry name" value="Fumarylacetoacetase_C_sf"/>
</dbReference>
<dbReference type="Gene3D" id="3.90.850.10">
    <property type="entry name" value="Fumarylacetoacetase-like, C-terminal domain"/>
    <property type="match status" value="1"/>
</dbReference>
<dbReference type="GO" id="GO:0003824">
    <property type="term" value="F:catalytic activity"/>
    <property type="evidence" value="ECO:0007669"/>
    <property type="project" value="InterPro"/>
</dbReference>
<evidence type="ECO:0000256" key="1">
    <source>
        <dbReference type="ARBA" id="ARBA00010211"/>
    </source>
</evidence>
<dbReference type="GO" id="GO:0044281">
    <property type="term" value="P:small molecule metabolic process"/>
    <property type="evidence" value="ECO:0007669"/>
    <property type="project" value="UniProtKB-ARBA"/>
</dbReference>